<dbReference type="Proteomes" id="UP001300502">
    <property type="component" value="Unassembled WGS sequence"/>
</dbReference>
<sequence length="108" mass="12266">MPLELRSDDQAPMINDVVALDPGIRAFMTGYFSHGEMLYVGKGYVARIHRLAYVPDRVQSKWSQEGVKHGKMANEKSRCKSKCQYSSNGSGFAKLFLHQFFHDHSSKI</sequence>
<accession>A0AAV9I9K6</accession>
<gene>
    <name evidence="1" type="ORF">GAYE_SCF01G1908</name>
</gene>
<keyword evidence="2" id="KW-1185">Reference proteome</keyword>
<evidence type="ECO:0000313" key="2">
    <source>
        <dbReference type="Proteomes" id="UP001300502"/>
    </source>
</evidence>
<name>A0AAV9I9K6_9RHOD</name>
<evidence type="ECO:0000313" key="1">
    <source>
        <dbReference type="EMBL" id="KAK4524009.1"/>
    </source>
</evidence>
<reference evidence="1 2" key="1">
    <citation type="submission" date="2022-07" db="EMBL/GenBank/DDBJ databases">
        <title>Genome-wide signatures of adaptation to extreme environments.</title>
        <authorList>
            <person name="Cho C.H."/>
            <person name="Yoon H.S."/>
        </authorList>
    </citation>
    <scope>NUCLEOTIDE SEQUENCE [LARGE SCALE GENOMIC DNA]</scope>
    <source>
        <strain evidence="1 2">108.79 E11</strain>
    </source>
</reference>
<organism evidence="1 2">
    <name type="scientific">Galdieria yellowstonensis</name>
    <dbReference type="NCBI Taxonomy" id="3028027"/>
    <lineage>
        <taxon>Eukaryota</taxon>
        <taxon>Rhodophyta</taxon>
        <taxon>Bangiophyceae</taxon>
        <taxon>Galdieriales</taxon>
        <taxon>Galdieriaceae</taxon>
        <taxon>Galdieria</taxon>
    </lineage>
</organism>
<comment type="caution">
    <text evidence="1">The sequence shown here is derived from an EMBL/GenBank/DDBJ whole genome shotgun (WGS) entry which is preliminary data.</text>
</comment>
<dbReference type="EMBL" id="JANCYU010000021">
    <property type="protein sequence ID" value="KAK4524009.1"/>
    <property type="molecule type" value="Genomic_DNA"/>
</dbReference>
<protein>
    <submittedName>
        <fullName evidence="1">Uncharacterized protein</fullName>
    </submittedName>
</protein>
<proteinExistence type="predicted"/>
<dbReference type="AlphaFoldDB" id="A0AAV9I9K6"/>